<keyword evidence="4" id="KW-0238">DNA-binding</keyword>
<evidence type="ECO:0000256" key="4">
    <source>
        <dbReference type="ARBA" id="ARBA00023125"/>
    </source>
</evidence>
<dbReference type="AlphaFoldDB" id="A0A7N0UN74"/>
<dbReference type="PANTHER" id="PTHR31657:SF19">
    <property type="entry name" value="ETHYLENE-RESPONSIVE TRANSCRIPTION FACTOR ERF053"/>
    <property type="match status" value="1"/>
</dbReference>
<dbReference type="PANTHER" id="PTHR31657">
    <property type="entry name" value="ETHYLENE-RESPONSIVE TRANSCRIPTION FACTOR ERF061"/>
    <property type="match status" value="1"/>
</dbReference>
<evidence type="ECO:0000259" key="10">
    <source>
        <dbReference type="PROSITE" id="PS51032"/>
    </source>
</evidence>
<evidence type="ECO:0000313" key="12">
    <source>
        <dbReference type="Proteomes" id="UP000594263"/>
    </source>
</evidence>
<evidence type="ECO:0000256" key="1">
    <source>
        <dbReference type="ARBA" id="ARBA00004123"/>
    </source>
</evidence>
<dbReference type="PROSITE" id="PS51032">
    <property type="entry name" value="AP2_ERF"/>
    <property type="match status" value="1"/>
</dbReference>
<evidence type="ECO:0000256" key="7">
    <source>
        <dbReference type="ARBA" id="ARBA00023242"/>
    </source>
</evidence>
<dbReference type="Pfam" id="PF00847">
    <property type="entry name" value="AP2"/>
    <property type="match status" value="1"/>
</dbReference>
<dbReference type="InterPro" id="IPR051758">
    <property type="entry name" value="ERF/AP2-like"/>
</dbReference>
<feature type="region of interest" description="Disordered" evidence="9">
    <location>
        <begin position="1"/>
        <end position="38"/>
    </location>
</feature>
<keyword evidence="5" id="KW-0010">Activator</keyword>
<dbReference type="GO" id="GO:0003700">
    <property type="term" value="F:DNA-binding transcription factor activity"/>
    <property type="evidence" value="ECO:0007669"/>
    <property type="project" value="InterPro"/>
</dbReference>
<keyword evidence="7" id="KW-0539">Nucleus</keyword>
<protein>
    <recommendedName>
        <fullName evidence="10">AP2/ERF domain-containing protein</fullName>
    </recommendedName>
</protein>
<dbReference type="PRINTS" id="PR00367">
    <property type="entry name" value="ETHRSPELEMNT"/>
</dbReference>
<reference evidence="11" key="1">
    <citation type="submission" date="2021-01" db="UniProtKB">
        <authorList>
            <consortium name="EnsemblPlants"/>
        </authorList>
    </citation>
    <scope>IDENTIFICATION</scope>
</reference>
<evidence type="ECO:0000313" key="11">
    <source>
        <dbReference type="EnsemblPlants" id="Kaladp0073s0126.1.v1.1.CDS.1"/>
    </source>
</evidence>
<dbReference type="FunFam" id="3.30.730.10:FF:000001">
    <property type="entry name" value="Ethylene-responsive transcription factor 2"/>
    <property type="match status" value="1"/>
</dbReference>
<keyword evidence="2" id="KW-0936">Ethylene signaling pathway</keyword>
<keyword evidence="3" id="KW-0805">Transcription regulation</keyword>
<dbReference type="Proteomes" id="UP000594263">
    <property type="component" value="Unplaced"/>
</dbReference>
<feature type="domain" description="AP2/ERF" evidence="10">
    <location>
        <begin position="126"/>
        <end position="183"/>
    </location>
</feature>
<dbReference type="InterPro" id="IPR016177">
    <property type="entry name" value="DNA-bd_dom_sf"/>
</dbReference>
<dbReference type="GO" id="GO:0009873">
    <property type="term" value="P:ethylene-activated signaling pathway"/>
    <property type="evidence" value="ECO:0007669"/>
    <property type="project" value="UniProtKB-KW"/>
</dbReference>
<dbReference type="SUPFAM" id="SSF54171">
    <property type="entry name" value="DNA-binding domain"/>
    <property type="match status" value="1"/>
</dbReference>
<evidence type="ECO:0000256" key="6">
    <source>
        <dbReference type="ARBA" id="ARBA00023163"/>
    </source>
</evidence>
<evidence type="ECO:0000256" key="2">
    <source>
        <dbReference type="ARBA" id="ARBA00022745"/>
    </source>
</evidence>
<dbReference type="Gene3D" id="3.30.730.10">
    <property type="entry name" value="AP2/ERF domain"/>
    <property type="match status" value="1"/>
</dbReference>
<evidence type="ECO:0000256" key="8">
    <source>
        <dbReference type="ARBA" id="ARBA00024343"/>
    </source>
</evidence>
<feature type="compositionally biased region" description="Basic and acidic residues" evidence="9">
    <location>
        <begin position="9"/>
        <end position="18"/>
    </location>
</feature>
<sequence>MATSSDQNDMDRYGRSPDRQNPYQFHQGQQIPLHPSSSASRSVFPFALDASQLQFRQQQQQHCSIAYYPPQTLQQQQQQLLNGDLATMGAALTPRHHQMLMMMNRVGVQQKTSSLLRPQPINTTKLYRGVRQRHWGKWVAEIRLPRDRTRLWLGTFDTAEDAAMAYDRQAFKLRGENARLNFPERFLNKEALISTAPTSPSSTPAGSNPAPNSSHKLEEPCKEEEEPNLSQVANNATGVNTNECVADKNEFVLGDIAEAWFNTIPAGWCPGSPISDNLEATNHLLLLPNPLPSSAFGQHNEIAELSTACELRRQLNNLGAAASTSSSSSNSCSFLWKDPHST</sequence>
<evidence type="ECO:0000256" key="3">
    <source>
        <dbReference type="ARBA" id="ARBA00023015"/>
    </source>
</evidence>
<feature type="compositionally biased region" description="Low complexity" evidence="9">
    <location>
        <begin position="195"/>
        <end position="214"/>
    </location>
</feature>
<dbReference type="OMA" id="CSIAYYP"/>
<dbReference type="InterPro" id="IPR036955">
    <property type="entry name" value="AP2/ERF_dom_sf"/>
</dbReference>
<dbReference type="CDD" id="cd00018">
    <property type="entry name" value="AP2"/>
    <property type="match status" value="1"/>
</dbReference>
<dbReference type="GO" id="GO:0005634">
    <property type="term" value="C:nucleus"/>
    <property type="evidence" value="ECO:0007669"/>
    <property type="project" value="UniProtKB-SubCell"/>
</dbReference>
<dbReference type="InterPro" id="IPR001471">
    <property type="entry name" value="AP2/ERF_dom"/>
</dbReference>
<comment type="similarity">
    <text evidence="8">Belongs to the AP2/ERF transcription factor family. ERF subfamily.</text>
</comment>
<feature type="region of interest" description="Disordered" evidence="9">
    <location>
        <begin position="195"/>
        <end position="229"/>
    </location>
</feature>
<proteinExistence type="inferred from homology"/>
<accession>A0A7N0UN74</accession>
<evidence type="ECO:0000256" key="9">
    <source>
        <dbReference type="SAM" id="MobiDB-lite"/>
    </source>
</evidence>
<dbReference type="EnsemblPlants" id="Kaladp0073s0126.1.v1.1">
    <property type="protein sequence ID" value="Kaladp0073s0126.1.v1.1.CDS.1"/>
    <property type="gene ID" value="Kaladp0073s0126.v1.1"/>
</dbReference>
<keyword evidence="12" id="KW-1185">Reference proteome</keyword>
<name>A0A7N0UN74_KALFE</name>
<keyword evidence="6" id="KW-0804">Transcription</keyword>
<organism evidence="11 12">
    <name type="scientific">Kalanchoe fedtschenkoi</name>
    <name type="common">Lavender scallops</name>
    <name type="synonym">South American air plant</name>
    <dbReference type="NCBI Taxonomy" id="63787"/>
    <lineage>
        <taxon>Eukaryota</taxon>
        <taxon>Viridiplantae</taxon>
        <taxon>Streptophyta</taxon>
        <taxon>Embryophyta</taxon>
        <taxon>Tracheophyta</taxon>
        <taxon>Spermatophyta</taxon>
        <taxon>Magnoliopsida</taxon>
        <taxon>eudicotyledons</taxon>
        <taxon>Gunneridae</taxon>
        <taxon>Pentapetalae</taxon>
        <taxon>Saxifragales</taxon>
        <taxon>Crassulaceae</taxon>
        <taxon>Kalanchoe</taxon>
    </lineage>
</organism>
<evidence type="ECO:0000256" key="5">
    <source>
        <dbReference type="ARBA" id="ARBA00023159"/>
    </source>
</evidence>
<dbReference type="Gramene" id="Kaladp0073s0126.1.v1.1">
    <property type="protein sequence ID" value="Kaladp0073s0126.1.v1.1.CDS.1"/>
    <property type="gene ID" value="Kaladp0073s0126.v1.1"/>
</dbReference>
<comment type="subcellular location">
    <subcellularLocation>
        <location evidence="1">Nucleus</location>
    </subcellularLocation>
</comment>
<dbReference type="GO" id="GO:0000976">
    <property type="term" value="F:transcription cis-regulatory region binding"/>
    <property type="evidence" value="ECO:0007669"/>
    <property type="project" value="UniProtKB-ARBA"/>
</dbReference>
<dbReference type="SMART" id="SM00380">
    <property type="entry name" value="AP2"/>
    <property type="match status" value="1"/>
</dbReference>
<feature type="compositionally biased region" description="Polar residues" evidence="9">
    <location>
        <begin position="19"/>
        <end position="38"/>
    </location>
</feature>